<evidence type="ECO:0000313" key="1">
    <source>
        <dbReference type="EMBL" id="DAE14702.1"/>
    </source>
</evidence>
<sequence length="49" mass="5148">MAMAGGGGRVGSHIKESIKCIPQSGTHKIQKAFLIWNSKESKGVPTPSP</sequence>
<protein>
    <submittedName>
        <fullName evidence="1">Uncharacterized protein</fullName>
    </submittedName>
</protein>
<proteinExistence type="predicted"/>
<accession>A0A8S5Q5T2</accession>
<organism evidence="1">
    <name type="scientific">Myoviridae sp. ctAca11</name>
    <dbReference type="NCBI Taxonomy" id="2825043"/>
    <lineage>
        <taxon>Viruses</taxon>
        <taxon>Duplodnaviria</taxon>
        <taxon>Heunggongvirae</taxon>
        <taxon>Uroviricota</taxon>
        <taxon>Caudoviricetes</taxon>
    </lineage>
</organism>
<dbReference type="EMBL" id="BK015590">
    <property type="protein sequence ID" value="DAE14702.1"/>
    <property type="molecule type" value="Genomic_DNA"/>
</dbReference>
<name>A0A8S5Q5T2_9CAUD</name>
<reference evidence="1" key="1">
    <citation type="journal article" date="2021" name="Proc. Natl. Acad. Sci. U.S.A.">
        <title>A Catalog of Tens of Thousands of Viruses from Human Metagenomes Reveals Hidden Associations with Chronic Diseases.</title>
        <authorList>
            <person name="Tisza M.J."/>
            <person name="Buck C.B."/>
        </authorList>
    </citation>
    <scope>NUCLEOTIDE SEQUENCE</scope>
    <source>
        <strain evidence="1">CtAca11</strain>
    </source>
</reference>